<organism evidence="1 2">
    <name type="scientific">Dallia pectoralis</name>
    <name type="common">Alaska blackfish</name>
    <dbReference type="NCBI Taxonomy" id="75939"/>
    <lineage>
        <taxon>Eukaryota</taxon>
        <taxon>Metazoa</taxon>
        <taxon>Chordata</taxon>
        <taxon>Craniata</taxon>
        <taxon>Vertebrata</taxon>
        <taxon>Euteleostomi</taxon>
        <taxon>Actinopterygii</taxon>
        <taxon>Neopterygii</taxon>
        <taxon>Teleostei</taxon>
        <taxon>Protacanthopterygii</taxon>
        <taxon>Esociformes</taxon>
        <taxon>Umbridae</taxon>
        <taxon>Dallia</taxon>
    </lineage>
</organism>
<keyword evidence="2" id="KW-1185">Reference proteome</keyword>
<sequence>MLIVFLLVCLLSRTACLKTTRYVELSFRVGSPVSVVGEKVQMLCSGPILSSNYTWYHQNQTVYTGNDTYTLFVALENSGEYKCSCYDHRTVNYSEPVTMTIVERLSQVWVSSTSLAAIEGQSVTLGCEASSAPLSVSWTWTRMNASGGMEAVDAVRVLTLSAARQSGQYQCHAHSTVLGRTQSQNSSVCTVYILSFPLTGSVYAGVAGLVLALLALVCVLLVMLWGVRLLANGRTTPLVLGATESQAKGLAKPAKAPKGRQFQGQMEDTEVYMNCDRPSQNYTNLCPAYMTGGDTYATLG</sequence>
<name>A0ACC2FCT1_DALPE</name>
<comment type="caution">
    <text evidence="1">The sequence shown here is derived from an EMBL/GenBank/DDBJ whole genome shotgun (WGS) entry which is preliminary data.</text>
</comment>
<reference evidence="1" key="1">
    <citation type="submission" date="2021-05" db="EMBL/GenBank/DDBJ databases">
        <authorList>
            <person name="Pan Q."/>
            <person name="Jouanno E."/>
            <person name="Zahm M."/>
            <person name="Klopp C."/>
            <person name="Cabau C."/>
            <person name="Louis A."/>
            <person name="Berthelot C."/>
            <person name="Parey E."/>
            <person name="Roest Crollius H."/>
            <person name="Montfort J."/>
            <person name="Robinson-Rechavi M."/>
            <person name="Bouchez O."/>
            <person name="Lampietro C."/>
            <person name="Lopez Roques C."/>
            <person name="Donnadieu C."/>
            <person name="Postlethwait J."/>
            <person name="Bobe J."/>
            <person name="Dillon D."/>
            <person name="Chandos A."/>
            <person name="von Hippel F."/>
            <person name="Guiguen Y."/>
        </authorList>
    </citation>
    <scope>NUCLEOTIDE SEQUENCE</scope>
    <source>
        <strain evidence="1">YG-Jan2019</strain>
    </source>
</reference>
<accession>A0ACC2FCT1</accession>
<protein>
    <submittedName>
        <fullName evidence="1">Uncharacterized protein</fullName>
    </submittedName>
</protein>
<proteinExistence type="predicted"/>
<gene>
    <name evidence="1" type="ORF">DPEC_G00317320</name>
</gene>
<evidence type="ECO:0000313" key="2">
    <source>
        <dbReference type="Proteomes" id="UP001157502"/>
    </source>
</evidence>
<dbReference type="Proteomes" id="UP001157502">
    <property type="component" value="Chromosome 30"/>
</dbReference>
<evidence type="ECO:0000313" key="1">
    <source>
        <dbReference type="EMBL" id="KAJ7989228.1"/>
    </source>
</evidence>
<dbReference type="EMBL" id="CM055757">
    <property type="protein sequence ID" value="KAJ7989228.1"/>
    <property type="molecule type" value="Genomic_DNA"/>
</dbReference>